<protein>
    <submittedName>
        <fullName evidence="2">Uncharacterized protein</fullName>
    </submittedName>
</protein>
<sequence>MPPTPHCHPFSGRAGSEWRFTRDFRPYQCDRIFEGALKVKRSDNVAETSYIRGLSILDVPTVCLRAIPPPSVRWVRLPLLSALSPSINTSGYVRETTAIDPAALDSHKAQGTMSSRAIQADPRPTPPGFRPEKIDGAEEIAEDSRRGLPRTDAKGKVGDNPRKAVRPDLPRRLVDLQQLRPLYLRAWSTCHRTEWIYAMKMATAAEKYIYAASLVAEPSTSAFVDLARPRDLLPHHDTSPASVPTAYVHSVFKISSVMMISS</sequence>
<comment type="caution">
    <text evidence="2">The sequence shown here is derived from an EMBL/GenBank/DDBJ whole genome shotgun (WGS) entry which is preliminary data.</text>
</comment>
<dbReference type="AlphaFoldDB" id="A0AAD7XFH9"/>
<dbReference type="Proteomes" id="UP001215151">
    <property type="component" value="Unassembled WGS sequence"/>
</dbReference>
<accession>A0AAD7XFH9</accession>
<evidence type="ECO:0000313" key="2">
    <source>
        <dbReference type="EMBL" id="KAJ8495928.1"/>
    </source>
</evidence>
<reference evidence="2" key="1">
    <citation type="submission" date="2022-11" db="EMBL/GenBank/DDBJ databases">
        <title>Genome Sequence of Cubamyces cubensis.</title>
        <authorList>
            <person name="Buettner E."/>
        </authorList>
    </citation>
    <scope>NUCLEOTIDE SEQUENCE</scope>
    <source>
        <strain evidence="2">MPL-01</strain>
    </source>
</reference>
<organism evidence="2 3">
    <name type="scientific">Trametes cubensis</name>
    <dbReference type="NCBI Taxonomy" id="1111947"/>
    <lineage>
        <taxon>Eukaryota</taxon>
        <taxon>Fungi</taxon>
        <taxon>Dikarya</taxon>
        <taxon>Basidiomycota</taxon>
        <taxon>Agaricomycotina</taxon>
        <taxon>Agaricomycetes</taxon>
        <taxon>Polyporales</taxon>
        <taxon>Polyporaceae</taxon>
        <taxon>Trametes</taxon>
    </lineage>
</organism>
<feature type="region of interest" description="Disordered" evidence="1">
    <location>
        <begin position="109"/>
        <end position="166"/>
    </location>
</feature>
<evidence type="ECO:0000256" key="1">
    <source>
        <dbReference type="SAM" id="MobiDB-lite"/>
    </source>
</evidence>
<gene>
    <name evidence="2" type="ORF">ONZ51_g1373</name>
</gene>
<proteinExistence type="predicted"/>
<name>A0AAD7XFH9_9APHY</name>
<dbReference type="EMBL" id="JAPEVG010000019">
    <property type="protein sequence ID" value="KAJ8495928.1"/>
    <property type="molecule type" value="Genomic_DNA"/>
</dbReference>
<evidence type="ECO:0000313" key="3">
    <source>
        <dbReference type="Proteomes" id="UP001215151"/>
    </source>
</evidence>
<feature type="compositionally biased region" description="Basic and acidic residues" evidence="1">
    <location>
        <begin position="130"/>
        <end position="166"/>
    </location>
</feature>
<keyword evidence="3" id="KW-1185">Reference proteome</keyword>